<dbReference type="InterPro" id="IPR050482">
    <property type="entry name" value="Sensor_HK_TwoCompSys"/>
</dbReference>
<dbReference type="GO" id="GO:0005524">
    <property type="term" value="F:ATP binding"/>
    <property type="evidence" value="ECO:0007669"/>
    <property type="project" value="UniProtKB-KW"/>
</dbReference>
<evidence type="ECO:0000256" key="6">
    <source>
        <dbReference type="ARBA" id="ARBA00022777"/>
    </source>
</evidence>
<feature type="transmembrane region" description="Helical" evidence="9">
    <location>
        <begin position="12"/>
        <end position="34"/>
    </location>
</feature>
<organism evidence="11 12">
    <name type="scientific">Corynebacterium rouxii</name>
    <dbReference type="NCBI Taxonomy" id="2719119"/>
    <lineage>
        <taxon>Bacteria</taxon>
        <taxon>Bacillati</taxon>
        <taxon>Actinomycetota</taxon>
        <taxon>Actinomycetes</taxon>
        <taxon>Mycobacteriales</taxon>
        <taxon>Corynebacteriaceae</taxon>
        <taxon>Corynebacterium</taxon>
    </lineage>
</organism>
<feature type="transmembrane region" description="Helical" evidence="9">
    <location>
        <begin position="77"/>
        <end position="105"/>
    </location>
</feature>
<dbReference type="Pfam" id="PF07730">
    <property type="entry name" value="HisKA_3"/>
    <property type="match status" value="1"/>
</dbReference>
<dbReference type="AlphaFoldDB" id="A0A6I8ME47"/>
<evidence type="ECO:0000256" key="7">
    <source>
        <dbReference type="ARBA" id="ARBA00022840"/>
    </source>
</evidence>
<evidence type="ECO:0000256" key="2">
    <source>
        <dbReference type="ARBA" id="ARBA00012438"/>
    </source>
</evidence>
<keyword evidence="9" id="KW-0472">Membrane</keyword>
<feature type="transmembrane region" description="Helical" evidence="9">
    <location>
        <begin position="160"/>
        <end position="179"/>
    </location>
</feature>
<dbReference type="Proteomes" id="UP000423525">
    <property type="component" value="Chromosome"/>
</dbReference>
<evidence type="ECO:0000256" key="9">
    <source>
        <dbReference type="SAM" id="Phobius"/>
    </source>
</evidence>
<proteinExistence type="predicted"/>
<keyword evidence="5" id="KW-0547">Nucleotide-binding</keyword>
<dbReference type="EC" id="2.7.13.3" evidence="2"/>
<accession>A0A6I8ME47</accession>
<evidence type="ECO:0000313" key="12">
    <source>
        <dbReference type="Proteomes" id="UP000423525"/>
    </source>
</evidence>
<reference evidence="11 12" key="1">
    <citation type="submission" date="2019-11" db="EMBL/GenBank/DDBJ databases">
        <authorList>
            <person name="Brisse S."/>
        </authorList>
    </citation>
    <scope>NUCLEOTIDE SEQUENCE [LARGE SCALE GENOMIC DNA]</scope>
    <source>
        <strain evidence="11">FRC0190</strain>
    </source>
</reference>
<keyword evidence="3" id="KW-0597">Phosphoprotein</keyword>
<dbReference type="PANTHER" id="PTHR24421:SF10">
    <property type="entry name" value="NITRATE_NITRITE SENSOR PROTEIN NARQ"/>
    <property type="match status" value="1"/>
</dbReference>
<evidence type="ECO:0000256" key="5">
    <source>
        <dbReference type="ARBA" id="ARBA00022741"/>
    </source>
</evidence>
<dbReference type="EMBL" id="LR738855">
    <property type="protein sequence ID" value="VZH84451.1"/>
    <property type="molecule type" value="Genomic_DNA"/>
</dbReference>
<dbReference type="KEGG" id="crf:FRC0190_00476"/>
<feature type="transmembrane region" description="Helical" evidence="9">
    <location>
        <begin position="117"/>
        <end position="140"/>
    </location>
</feature>
<evidence type="ECO:0000256" key="1">
    <source>
        <dbReference type="ARBA" id="ARBA00000085"/>
    </source>
</evidence>
<dbReference type="Gene3D" id="1.20.5.1930">
    <property type="match status" value="1"/>
</dbReference>
<keyword evidence="4" id="KW-0808">Transferase</keyword>
<name>A0A6I8ME47_9CORY</name>
<keyword evidence="8" id="KW-0902">Two-component regulatory system</keyword>
<evidence type="ECO:0000313" key="11">
    <source>
        <dbReference type="EMBL" id="VZH84451.1"/>
    </source>
</evidence>
<dbReference type="CDD" id="cd16917">
    <property type="entry name" value="HATPase_UhpB-NarQ-NarX-like"/>
    <property type="match status" value="1"/>
</dbReference>
<keyword evidence="7" id="KW-0067">ATP-binding</keyword>
<feature type="transmembrane region" description="Helical" evidence="9">
    <location>
        <begin position="46"/>
        <end position="65"/>
    </location>
</feature>
<comment type="catalytic activity">
    <reaction evidence="1">
        <text>ATP + protein L-histidine = ADP + protein N-phospho-L-histidine.</text>
        <dbReference type="EC" id="2.7.13.3"/>
    </reaction>
</comment>
<dbReference type="PANTHER" id="PTHR24421">
    <property type="entry name" value="NITRATE/NITRITE SENSOR PROTEIN NARX-RELATED"/>
    <property type="match status" value="1"/>
</dbReference>
<evidence type="ECO:0000256" key="8">
    <source>
        <dbReference type="ARBA" id="ARBA00023012"/>
    </source>
</evidence>
<gene>
    <name evidence="11" type="ORF">FRC0190_00476</name>
</gene>
<sequence length="408" mass="44651">MATFRSLTPSFWIQLVIQTIVAFVSLSFISSTGLVSNFDISRPWQIVLYTCSCVGIALTYVGLLLQRWKPVGGVTTVTVGLVFISLSLTYSFLAGYVVVCYEAWFISAHIMRHRSRWLIALFVGSFGSIAFNLLFPLLFFNVLETGSAVGIKEIIQEPQAWSFVAVVATLVVVSIALFWQLGLSTKRKADELRDLRARAELAAVSERNRIAREMHDIVAHSLTVVIAQADGGRFAGRDNPQQALNALETISSVGREALSQMRGLLSVLRETDARDVTAAPGIESVGTLIREAELAGLDIHYEVVGEPQALDESRSLSVFRIVQECLTNVLKHAGTTRAWVVIDWSDPSVVRIKVDNEAGEALVDTQSTGKGLVGVRERALIHGGRARWGASISYIGGWYVEAEIPVKG</sequence>
<protein>
    <recommendedName>
        <fullName evidence="2">histidine kinase</fullName>
        <ecNumber evidence="2">2.7.13.3</ecNumber>
    </recommendedName>
</protein>
<evidence type="ECO:0000256" key="4">
    <source>
        <dbReference type="ARBA" id="ARBA00022679"/>
    </source>
</evidence>
<dbReference type="GO" id="GO:0000155">
    <property type="term" value="F:phosphorelay sensor kinase activity"/>
    <property type="evidence" value="ECO:0007669"/>
    <property type="project" value="InterPro"/>
</dbReference>
<dbReference type="InterPro" id="IPR036890">
    <property type="entry name" value="HATPase_C_sf"/>
</dbReference>
<evidence type="ECO:0000259" key="10">
    <source>
        <dbReference type="Pfam" id="PF07730"/>
    </source>
</evidence>
<keyword evidence="9" id="KW-1133">Transmembrane helix</keyword>
<dbReference type="SUPFAM" id="SSF55874">
    <property type="entry name" value="ATPase domain of HSP90 chaperone/DNA topoisomerase II/histidine kinase"/>
    <property type="match status" value="1"/>
</dbReference>
<feature type="domain" description="Signal transduction histidine kinase subgroup 3 dimerisation and phosphoacceptor" evidence="10">
    <location>
        <begin position="206"/>
        <end position="272"/>
    </location>
</feature>
<dbReference type="RefSeq" id="WP_155871623.1">
    <property type="nucleotide sequence ID" value="NZ_LR738855.1"/>
</dbReference>
<keyword evidence="6 11" id="KW-0418">Kinase</keyword>
<dbReference type="InterPro" id="IPR011712">
    <property type="entry name" value="Sig_transdc_His_kin_sub3_dim/P"/>
</dbReference>
<dbReference type="GO" id="GO:0046983">
    <property type="term" value="F:protein dimerization activity"/>
    <property type="evidence" value="ECO:0007669"/>
    <property type="project" value="InterPro"/>
</dbReference>
<dbReference type="Gene3D" id="3.30.565.10">
    <property type="entry name" value="Histidine kinase-like ATPase, C-terminal domain"/>
    <property type="match status" value="1"/>
</dbReference>
<keyword evidence="9" id="KW-0812">Transmembrane</keyword>
<dbReference type="GO" id="GO:0016020">
    <property type="term" value="C:membrane"/>
    <property type="evidence" value="ECO:0007669"/>
    <property type="project" value="InterPro"/>
</dbReference>
<evidence type="ECO:0000256" key="3">
    <source>
        <dbReference type="ARBA" id="ARBA00022553"/>
    </source>
</evidence>